<keyword evidence="8" id="KW-1185">Reference proteome</keyword>
<evidence type="ECO:0000259" key="6">
    <source>
        <dbReference type="Pfam" id="PF13705"/>
    </source>
</evidence>
<evidence type="ECO:0000256" key="5">
    <source>
        <dbReference type="SAM" id="Phobius"/>
    </source>
</evidence>
<dbReference type="EMBL" id="BPLR01005171">
    <property type="protein sequence ID" value="GIY00378.1"/>
    <property type="molecule type" value="Genomic_DNA"/>
</dbReference>
<dbReference type="Proteomes" id="UP001054945">
    <property type="component" value="Unassembled WGS sequence"/>
</dbReference>
<evidence type="ECO:0000256" key="1">
    <source>
        <dbReference type="ARBA" id="ARBA00004141"/>
    </source>
</evidence>
<sequence>MYKHKWMAYINETRHFSSAPSDLHSVKNTSAAHTCTTFGRCYIFVWQTLGFLVTVILLTQRTQHLITFYLSVAALGVIVWSYVLNVEYVKYCSELLFEHSSLQHELFVLNGKAFTNFLFAVICLSHFCQLYFVFLL</sequence>
<gene>
    <name evidence="7" type="ORF">CEXT_697871</name>
</gene>
<dbReference type="GO" id="GO:0016020">
    <property type="term" value="C:membrane"/>
    <property type="evidence" value="ECO:0007669"/>
    <property type="project" value="UniProtKB-SubCell"/>
</dbReference>
<evidence type="ECO:0000256" key="3">
    <source>
        <dbReference type="ARBA" id="ARBA00022989"/>
    </source>
</evidence>
<dbReference type="Pfam" id="PF13705">
    <property type="entry name" value="TRC8_N"/>
    <property type="match status" value="1"/>
</dbReference>
<protein>
    <recommendedName>
        <fullName evidence="6">TRC8-like N-terminal domain-containing protein</fullName>
    </recommendedName>
</protein>
<reference evidence="7 8" key="1">
    <citation type="submission" date="2021-06" db="EMBL/GenBank/DDBJ databases">
        <title>Caerostris extrusa draft genome.</title>
        <authorList>
            <person name="Kono N."/>
            <person name="Arakawa K."/>
        </authorList>
    </citation>
    <scope>NUCLEOTIDE SEQUENCE [LARGE SCALE GENOMIC DNA]</scope>
</reference>
<dbReference type="InterPro" id="IPR025754">
    <property type="entry name" value="TRC8_N_dom"/>
</dbReference>
<keyword evidence="2 5" id="KW-0812">Transmembrane</keyword>
<comment type="caution">
    <text evidence="7">The sequence shown here is derived from an EMBL/GenBank/DDBJ whole genome shotgun (WGS) entry which is preliminary data.</text>
</comment>
<accession>A0AAV4PYY5</accession>
<feature type="transmembrane region" description="Helical" evidence="5">
    <location>
        <begin position="113"/>
        <end position="134"/>
    </location>
</feature>
<comment type="subcellular location">
    <subcellularLocation>
        <location evidence="1">Membrane</location>
        <topology evidence="1">Multi-pass membrane protein</topology>
    </subcellularLocation>
</comment>
<evidence type="ECO:0000256" key="2">
    <source>
        <dbReference type="ARBA" id="ARBA00022692"/>
    </source>
</evidence>
<feature type="domain" description="TRC8-like N-terminal" evidence="6">
    <location>
        <begin position="39"/>
        <end position="128"/>
    </location>
</feature>
<name>A0AAV4PYY5_CAEEX</name>
<evidence type="ECO:0000256" key="4">
    <source>
        <dbReference type="ARBA" id="ARBA00023136"/>
    </source>
</evidence>
<keyword evidence="3 5" id="KW-1133">Transmembrane helix</keyword>
<organism evidence="7 8">
    <name type="scientific">Caerostris extrusa</name>
    <name type="common">Bark spider</name>
    <name type="synonym">Caerostris bankana</name>
    <dbReference type="NCBI Taxonomy" id="172846"/>
    <lineage>
        <taxon>Eukaryota</taxon>
        <taxon>Metazoa</taxon>
        <taxon>Ecdysozoa</taxon>
        <taxon>Arthropoda</taxon>
        <taxon>Chelicerata</taxon>
        <taxon>Arachnida</taxon>
        <taxon>Araneae</taxon>
        <taxon>Araneomorphae</taxon>
        <taxon>Entelegynae</taxon>
        <taxon>Araneoidea</taxon>
        <taxon>Araneidae</taxon>
        <taxon>Caerostris</taxon>
    </lineage>
</organism>
<evidence type="ECO:0000313" key="7">
    <source>
        <dbReference type="EMBL" id="GIY00378.1"/>
    </source>
</evidence>
<keyword evidence="4 5" id="KW-0472">Membrane</keyword>
<feature type="transmembrane region" description="Helical" evidence="5">
    <location>
        <begin position="37"/>
        <end position="58"/>
    </location>
</feature>
<proteinExistence type="predicted"/>
<dbReference type="AlphaFoldDB" id="A0AAV4PYY5"/>
<feature type="transmembrane region" description="Helical" evidence="5">
    <location>
        <begin position="65"/>
        <end position="83"/>
    </location>
</feature>
<evidence type="ECO:0000313" key="8">
    <source>
        <dbReference type="Proteomes" id="UP001054945"/>
    </source>
</evidence>